<dbReference type="Proteomes" id="UP001595880">
    <property type="component" value="Unassembled WGS sequence"/>
</dbReference>
<evidence type="ECO:0000313" key="2">
    <source>
        <dbReference type="EMBL" id="MFC4388148.1"/>
    </source>
</evidence>
<dbReference type="SUPFAM" id="SSF52833">
    <property type="entry name" value="Thioredoxin-like"/>
    <property type="match status" value="1"/>
</dbReference>
<dbReference type="RefSeq" id="WP_390198949.1">
    <property type="nucleotide sequence ID" value="NZ_JBHSDV010000002.1"/>
</dbReference>
<reference evidence="3" key="1">
    <citation type="journal article" date="2019" name="Int. J. Syst. Evol. Microbiol.">
        <title>The Global Catalogue of Microorganisms (GCM) 10K type strain sequencing project: providing services to taxonomists for standard genome sequencing and annotation.</title>
        <authorList>
            <consortium name="The Broad Institute Genomics Platform"/>
            <consortium name="The Broad Institute Genome Sequencing Center for Infectious Disease"/>
            <person name="Wu L."/>
            <person name="Ma J."/>
        </authorList>
    </citation>
    <scope>NUCLEOTIDE SEQUENCE [LARGE SCALE GENOMIC DNA]</scope>
    <source>
        <strain evidence="3">KACC 14058</strain>
    </source>
</reference>
<comment type="caution">
    <text evidence="2">The sequence shown here is derived from an EMBL/GenBank/DDBJ whole genome shotgun (WGS) entry which is preliminary data.</text>
</comment>
<dbReference type="Gene3D" id="3.40.30.10">
    <property type="entry name" value="Glutaredoxin"/>
    <property type="match status" value="1"/>
</dbReference>
<keyword evidence="3" id="KW-1185">Reference proteome</keyword>
<sequence>MTKQTLDVYISDNCKECEQLIDFLDKNQMSYEIKNISNTKEHLKELQANQVYATPAVKIPSGKFLLGFQKEHLIKVLGLR</sequence>
<protein>
    <submittedName>
        <fullName evidence="2">Glutaredoxin family protein</fullName>
    </submittedName>
</protein>
<dbReference type="InterPro" id="IPR036249">
    <property type="entry name" value="Thioredoxin-like_sf"/>
</dbReference>
<dbReference type="InterPro" id="IPR002109">
    <property type="entry name" value="Glutaredoxin"/>
</dbReference>
<gene>
    <name evidence="2" type="ORF">ACFOZ1_10040</name>
</gene>
<dbReference type="EMBL" id="JBHSDV010000002">
    <property type="protein sequence ID" value="MFC4388148.1"/>
    <property type="molecule type" value="Genomic_DNA"/>
</dbReference>
<evidence type="ECO:0000259" key="1">
    <source>
        <dbReference type="Pfam" id="PF00462"/>
    </source>
</evidence>
<dbReference type="Pfam" id="PF00462">
    <property type="entry name" value="Glutaredoxin"/>
    <property type="match status" value="1"/>
</dbReference>
<accession>A0ABV8VUG9</accession>
<organism evidence="2 3">
    <name type="scientific">Gracilibacillus marinus</name>
    <dbReference type="NCBI Taxonomy" id="630535"/>
    <lineage>
        <taxon>Bacteria</taxon>
        <taxon>Bacillati</taxon>
        <taxon>Bacillota</taxon>
        <taxon>Bacilli</taxon>
        <taxon>Bacillales</taxon>
        <taxon>Bacillaceae</taxon>
        <taxon>Gracilibacillus</taxon>
    </lineage>
</organism>
<proteinExistence type="predicted"/>
<feature type="domain" description="Glutaredoxin" evidence="1">
    <location>
        <begin position="8"/>
        <end position="59"/>
    </location>
</feature>
<name>A0ABV8VUG9_9BACI</name>
<evidence type="ECO:0000313" key="3">
    <source>
        <dbReference type="Proteomes" id="UP001595880"/>
    </source>
</evidence>